<dbReference type="Gene3D" id="1.25.10.60">
    <property type="entry name" value="Rad61, Wapl domain"/>
    <property type="match status" value="1"/>
</dbReference>
<evidence type="ECO:0000256" key="1">
    <source>
        <dbReference type="SAM" id="MobiDB-lite"/>
    </source>
</evidence>
<protein>
    <submittedName>
        <fullName evidence="3">Rad61p</fullName>
    </submittedName>
</protein>
<dbReference type="RefSeq" id="XP_033765268.1">
    <property type="nucleotide sequence ID" value="XM_033909377.1"/>
</dbReference>
<evidence type="ECO:0000259" key="2">
    <source>
        <dbReference type="Pfam" id="PF16997"/>
    </source>
</evidence>
<reference evidence="3" key="3">
    <citation type="submission" date="2025-07" db="EMBL/GenBank/DDBJ databases">
        <authorList>
            <consortium name="NCBI Genome Project"/>
        </authorList>
    </citation>
    <scope>NUCLEOTIDE SEQUENCE</scope>
    <source>
        <strain evidence="3">CBS432</strain>
    </source>
</reference>
<proteinExistence type="predicted"/>
<evidence type="ECO:0000313" key="3">
    <source>
        <dbReference type="RefSeq" id="XP_033765268.1"/>
    </source>
</evidence>
<sequence>MRAYGKRGPVFPTPFRSNKRSSSSSDVEFSDDDVNSVIPDISSTISSSIADHSIEGLLNEPRNVRNGSPSFNGLSEKASLQLDSKENDQNVRIITGSDASMTFMKDEKLSAFDFLDGSKASKRKRRRTYQRHDAGIASSIESDVQGEDNITMQNESESVKKIYNDINEFILNLPRANDDVLNKMFENEMERDNTEEANNIHTSKDKKYGKFRTILINKNKENEIVEEEGDEKANTVSVNNVDNSNTEKEELTSTNHYNELKNMGDTIKYQDDIEFFLSDSKSNDNNMIPINEYFKKLLNLSLMTINDEGFFQYAKRYFKKEIIKLSFAQVRSDFPELVLLQGYLLHKVSESQSDLPSNFETFSIDLSKDDGKMWRKKNKHINKLSHLNFEDFLRKTKFKTGLCYSLSLWEMPGKLSMDIIRRISILASNRDLFSRHITTFIHLLEKLVTDPKFGHIYIEQPDMFDGVIINLNNKFKDILDNDSLVKILILLTNMEGHNYTLWKEADMIFQASMSTILRSIHPLIYAKVDNVLLHLGLCLNICGRKKSDLKVDVKLWHNMRTVFVKMVRDGSDIKNRLTQGLFYLNFSFLIKQRKEHDNLDPEELNTLLVELEAFRSETSQFNEGISNKIEIALDYLKSIYKGKKITT</sequence>
<feature type="region of interest" description="Disordered" evidence="1">
    <location>
        <begin position="1"/>
        <end position="33"/>
    </location>
</feature>
<gene>
    <name evidence="3" type="primary">RAD61</name>
    <name evidence="3" type="ORF">SPAR_D02350</name>
</gene>
<dbReference type="AlphaFoldDB" id="A0A8B8UNC7"/>
<name>A0A8B8UNC7_SACPA</name>
<dbReference type="InterPro" id="IPR038496">
    <property type="entry name" value="Rad61_Wapl_sf"/>
</dbReference>
<feature type="domain" description="Rad61 Wapl" evidence="2">
    <location>
        <begin position="253"/>
        <end position="636"/>
    </location>
</feature>
<dbReference type="KEGG" id="spao:SPAR_D02350"/>
<dbReference type="InterPro" id="IPR031550">
    <property type="entry name" value="Rad61_Wapl"/>
</dbReference>
<reference evidence="3" key="2">
    <citation type="submission" date="2020-01" db="EMBL/GenBank/DDBJ databases">
        <title>Population-level Yeast Reference Genomes.</title>
        <authorList>
            <person name="Yue J.-X."/>
        </authorList>
    </citation>
    <scope>NUCLEOTIDE SEQUENCE</scope>
    <source>
        <strain evidence="3">CBS432</strain>
    </source>
</reference>
<dbReference type="GeneID" id="54629482"/>
<reference evidence="3" key="4">
    <citation type="submission" date="2025-08" db="UniProtKB">
        <authorList>
            <consortium name="RefSeq"/>
        </authorList>
    </citation>
    <scope>IDENTIFICATION</scope>
    <source>
        <strain evidence="3">CBS432</strain>
    </source>
</reference>
<organism evidence="3">
    <name type="scientific">Saccharomyces paradoxus</name>
    <name type="common">Yeast</name>
    <name type="synonym">Saccharomyces douglasii</name>
    <dbReference type="NCBI Taxonomy" id="27291"/>
    <lineage>
        <taxon>Eukaryota</taxon>
        <taxon>Fungi</taxon>
        <taxon>Dikarya</taxon>
        <taxon>Ascomycota</taxon>
        <taxon>Saccharomycotina</taxon>
        <taxon>Saccharomycetes</taxon>
        <taxon>Saccharomycetales</taxon>
        <taxon>Saccharomycetaceae</taxon>
        <taxon>Saccharomyces</taxon>
    </lineage>
</organism>
<accession>A0A8B8UNC7</accession>
<reference evidence="3" key="1">
    <citation type="journal article" date="2017" name="Nat. Genet.">
        <title>Contrasting evolutionary genome dynamics between domesticated and wild yeasts.</title>
        <authorList>
            <person name="Yue J.X."/>
            <person name="Li J."/>
            <person name="Aigrain L."/>
            <person name="Hallin J."/>
            <person name="Persson K."/>
            <person name="Oliver K."/>
            <person name="Bergstrom A."/>
            <person name="Coupland P."/>
            <person name="Warringer J."/>
            <person name="Lagomarsino M.C."/>
            <person name="Fischer G."/>
            <person name="Durbin R."/>
            <person name="Liti G."/>
        </authorList>
    </citation>
    <scope>NUCLEOTIDE SEQUENCE</scope>
    <source>
        <strain evidence="3">CBS432</strain>
    </source>
</reference>
<dbReference type="VEuPathDB" id="FungiDB:SPAR_D02350"/>
<dbReference type="OrthoDB" id="4069585at2759"/>
<dbReference type="Pfam" id="PF16997">
    <property type="entry name" value="Wap1"/>
    <property type="match status" value="1"/>
</dbReference>